<feature type="domain" description="JmjC" evidence="1">
    <location>
        <begin position="122"/>
        <end position="290"/>
    </location>
</feature>
<proteinExistence type="predicted"/>
<dbReference type="AlphaFoldDB" id="A0A8X6K140"/>
<dbReference type="Gene3D" id="2.60.120.10">
    <property type="entry name" value="Jelly Rolls"/>
    <property type="match status" value="1"/>
</dbReference>
<gene>
    <name evidence="2" type="primary">Jmjd7</name>
    <name evidence="2" type="ORF">NPIL_336811</name>
</gene>
<reference evidence="2" key="1">
    <citation type="submission" date="2020-08" db="EMBL/GenBank/DDBJ databases">
        <title>Multicomponent nature underlies the extraordinary mechanical properties of spider dragline silk.</title>
        <authorList>
            <person name="Kono N."/>
            <person name="Nakamura H."/>
            <person name="Mori M."/>
            <person name="Yoshida Y."/>
            <person name="Ohtoshi R."/>
            <person name="Malay A.D."/>
            <person name="Moran D.A.P."/>
            <person name="Tomita M."/>
            <person name="Numata K."/>
            <person name="Arakawa K."/>
        </authorList>
    </citation>
    <scope>NUCLEOTIDE SEQUENCE</scope>
</reference>
<dbReference type="SUPFAM" id="SSF51197">
    <property type="entry name" value="Clavaminate synthase-like"/>
    <property type="match status" value="1"/>
</dbReference>
<name>A0A8X6K140_NEPPI</name>
<evidence type="ECO:0000259" key="1">
    <source>
        <dbReference type="PROSITE" id="PS51184"/>
    </source>
</evidence>
<dbReference type="InterPro" id="IPR041667">
    <property type="entry name" value="Cupin_8"/>
</dbReference>
<dbReference type="Proteomes" id="UP000887013">
    <property type="component" value="Unassembled WGS sequence"/>
</dbReference>
<sequence>MAEKDKQWDCMKYFSNEYCDLLPIDVPVLDEAPTSVEFLRNYVSPNVPFVLKKGVEQWPAFRKWNDNYLRNRLHNNKCTVAVTPNGYADAVLGDKFMLPEERIMTFNEFLDEMNCPVHDRVLYLQKQNNCLVDEFSCLMEDVDSHIPWATAALGDLPEAANFWMGDSRAVTSLHKDHYENIYCVLRGLKEFILYPPILAAWAPYKTFRKCQYYCEDGEFKIKDLDDEVKWIPFNPKLDDKKYPMVSQIKKYHIILEAGDMLYLPALWFHHVEQSHACIAVNYCVNLSAWR</sequence>
<dbReference type="Pfam" id="PF13621">
    <property type="entry name" value="Cupin_8"/>
    <property type="match status" value="1"/>
</dbReference>
<dbReference type="EMBL" id="BMAW01092195">
    <property type="protein sequence ID" value="GFS53630.1"/>
    <property type="molecule type" value="Genomic_DNA"/>
</dbReference>
<accession>A0A8X6K140</accession>
<dbReference type="PANTHER" id="PTHR12461">
    <property type="entry name" value="HYPOXIA-INDUCIBLE FACTOR 1 ALPHA INHIBITOR-RELATED"/>
    <property type="match status" value="1"/>
</dbReference>
<dbReference type="InterPro" id="IPR014710">
    <property type="entry name" value="RmlC-like_jellyroll"/>
</dbReference>
<evidence type="ECO:0000313" key="2">
    <source>
        <dbReference type="EMBL" id="GFS53630.1"/>
    </source>
</evidence>
<dbReference type="InterPro" id="IPR003347">
    <property type="entry name" value="JmjC_dom"/>
</dbReference>
<organism evidence="2 3">
    <name type="scientific">Nephila pilipes</name>
    <name type="common">Giant wood spider</name>
    <name type="synonym">Nephila maculata</name>
    <dbReference type="NCBI Taxonomy" id="299642"/>
    <lineage>
        <taxon>Eukaryota</taxon>
        <taxon>Metazoa</taxon>
        <taxon>Ecdysozoa</taxon>
        <taxon>Arthropoda</taxon>
        <taxon>Chelicerata</taxon>
        <taxon>Arachnida</taxon>
        <taxon>Araneae</taxon>
        <taxon>Araneomorphae</taxon>
        <taxon>Entelegynae</taxon>
        <taxon>Araneoidea</taxon>
        <taxon>Nephilidae</taxon>
        <taxon>Nephila</taxon>
    </lineage>
</organism>
<evidence type="ECO:0000313" key="3">
    <source>
        <dbReference type="Proteomes" id="UP000887013"/>
    </source>
</evidence>
<dbReference type="PROSITE" id="PS51184">
    <property type="entry name" value="JMJC"/>
    <property type="match status" value="1"/>
</dbReference>
<dbReference type="SMART" id="SM00558">
    <property type="entry name" value="JmjC"/>
    <property type="match status" value="1"/>
</dbReference>
<comment type="caution">
    <text evidence="2">The sequence shown here is derived from an EMBL/GenBank/DDBJ whole genome shotgun (WGS) entry which is preliminary data.</text>
</comment>
<dbReference type="OrthoDB" id="415358at2759"/>
<protein>
    <submittedName>
        <fullName evidence="2">Bifunctional peptidase and</fullName>
    </submittedName>
</protein>
<dbReference type="PANTHER" id="PTHR12461:SF99">
    <property type="entry name" value="BIFUNCTIONAL PEPTIDASE AND (3S)-LYSYL HYDROXYLASE JMJD7"/>
    <property type="match status" value="1"/>
</dbReference>
<keyword evidence="3" id="KW-1185">Reference proteome</keyword>